<evidence type="ECO:0000256" key="3">
    <source>
        <dbReference type="ARBA" id="ARBA00022692"/>
    </source>
</evidence>
<keyword evidence="4" id="KW-1133">Transmembrane helix</keyword>
<comment type="similarity">
    <text evidence="2">Belongs to the polycystin family.</text>
</comment>
<evidence type="ECO:0000313" key="7">
    <source>
        <dbReference type="Proteomes" id="UP000095283"/>
    </source>
</evidence>
<name>A0A1I7XCD2_HETBA</name>
<evidence type="ECO:0000313" key="8">
    <source>
        <dbReference type="WBParaSite" id="Hba_15015"/>
    </source>
</evidence>
<evidence type="ECO:0000256" key="2">
    <source>
        <dbReference type="ARBA" id="ARBA00007200"/>
    </source>
</evidence>
<dbReference type="WBParaSite" id="Hba_15015">
    <property type="protein sequence ID" value="Hba_15015"/>
    <property type="gene ID" value="Hba_15015"/>
</dbReference>
<comment type="subcellular location">
    <subcellularLocation>
        <location evidence="1">Membrane</location>
        <topology evidence="1">Multi-pass membrane protein</topology>
    </subcellularLocation>
</comment>
<evidence type="ECO:0000256" key="4">
    <source>
        <dbReference type="ARBA" id="ARBA00022989"/>
    </source>
</evidence>
<dbReference type="AlphaFoldDB" id="A0A1I7XCD2"/>
<protein>
    <submittedName>
        <fullName evidence="8">PKD_channel domain-containing protein</fullName>
    </submittedName>
</protein>
<reference evidence="8" key="1">
    <citation type="submission" date="2016-11" db="UniProtKB">
        <authorList>
            <consortium name="WormBaseParasite"/>
        </authorList>
    </citation>
    <scope>IDENTIFICATION</scope>
</reference>
<dbReference type="Proteomes" id="UP000095283">
    <property type="component" value="Unplaced"/>
</dbReference>
<keyword evidence="5" id="KW-0472">Membrane</keyword>
<feature type="domain" description="Polycystin" evidence="6">
    <location>
        <begin position="17"/>
        <end position="97"/>
    </location>
</feature>
<organism evidence="7 8">
    <name type="scientific">Heterorhabditis bacteriophora</name>
    <name type="common">Entomopathogenic nematode worm</name>
    <dbReference type="NCBI Taxonomy" id="37862"/>
    <lineage>
        <taxon>Eukaryota</taxon>
        <taxon>Metazoa</taxon>
        <taxon>Ecdysozoa</taxon>
        <taxon>Nematoda</taxon>
        <taxon>Chromadorea</taxon>
        <taxon>Rhabditida</taxon>
        <taxon>Rhabditina</taxon>
        <taxon>Rhabditomorpha</taxon>
        <taxon>Strongyloidea</taxon>
        <taxon>Heterorhabditidae</taxon>
        <taxon>Heterorhabditis</taxon>
    </lineage>
</organism>
<evidence type="ECO:0000259" key="6">
    <source>
        <dbReference type="Pfam" id="PF20519"/>
    </source>
</evidence>
<dbReference type="InterPro" id="IPR046791">
    <property type="entry name" value="Polycystin_dom"/>
</dbReference>
<sequence>MGDLFIRSKNGKSGKQFEDISSISDIWNYLEEEFVSGLYWSTINSNGSQNDMVNFENKLLGKPKIRMVKSTKYLFYIIYKYFQAVFCFEEYGTKKSSGRPSKSNGREKGKFCGLRRIIQAASLESVGLVALMLQKLRCGEF</sequence>
<dbReference type="Pfam" id="PF20519">
    <property type="entry name" value="Polycystin_dom"/>
    <property type="match status" value="1"/>
</dbReference>
<accession>A0A1I7XCD2</accession>
<keyword evidence="7" id="KW-1185">Reference proteome</keyword>
<proteinExistence type="inferred from homology"/>
<evidence type="ECO:0000256" key="1">
    <source>
        <dbReference type="ARBA" id="ARBA00004141"/>
    </source>
</evidence>
<keyword evidence="3" id="KW-0812">Transmembrane</keyword>
<dbReference type="GO" id="GO:0016020">
    <property type="term" value="C:membrane"/>
    <property type="evidence" value="ECO:0007669"/>
    <property type="project" value="UniProtKB-SubCell"/>
</dbReference>
<evidence type="ECO:0000256" key="5">
    <source>
        <dbReference type="ARBA" id="ARBA00023136"/>
    </source>
</evidence>